<reference evidence="3" key="1">
    <citation type="submission" date="2021-06" db="EMBL/GenBank/DDBJ databases">
        <authorList>
            <person name="Criscuolo A."/>
        </authorList>
    </citation>
    <scope>NUCLEOTIDE SEQUENCE</scope>
    <source>
        <strain evidence="3">CIP111600</strain>
    </source>
</reference>
<dbReference type="GO" id="GO:0043565">
    <property type="term" value="F:sequence-specific DNA binding"/>
    <property type="evidence" value="ECO:0007669"/>
    <property type="project" value="InterPro"/>
</dbReference>
<comment type="caution">
    <text evidence="3">The sequence shown here is derived from an EMBL/GenBank/DDBJ whole genome shotgun (WGS) entry which is preliminary data.</text>
</comment>
<dbReference type="Pfam" id="PF12833">
    <property type="entry name" value="HTH_18"/>
    <property type="match status" value="1"/>
</dbReference>
<dbReference type="PROSITE" id="PS01124">
    <property type="entry name" value="HTH_ARAC_FAMILY_2"/>
    <property type="match status" value="1"/>
</dbReference>
<evidence type="ECO:0000259" key="2">
    <source>
        <dbReference type="PROSITE" id="PS01124"/>
    </source>
</evidence>
<dbReference type="Proteomes" id="UP000693672">
    <property type="component" value="Unassembled WGS sequence"/>
</dbReference>
<dbReference type="Pfam" id="PF07883">
    <property type="entry name" value="Cupin_2"/>
    <property type="match status" value="1"/>
</dbReference>
<keyword evidence="4" id="KW-1185">Reference proteome</keyword>
<evidence type="ECO:0000313" key="3">
    <source>
        <dbReference type="EMBL" id="CAG7644317.1"/>
    </source>
</evidence>
<dbReference type="InterPro" id="IPR018060">
    <property type="entry name" value="HTH_AraC"/>
</dbReference>
<sequence>MNIEMFDEVIPYQNLMLCIQIRKREKRRQQKKRWHYHRELEFAYVLEGVLGKQIQDKQYRLEPGEALIVGSSQPHCSWCADGDATTYLILHFDLQPYFDPSLMTYYHFFYEITGPLSQLNETLRQNEELRISLGQHMKSIYDEMEQKTVGYELAIQLQVKQLLLLLLRCGPNEAPKTNKVPPAYNLRPVIDYVERHLQENIEMETVSQMVNMSYHYFSKYFKKMVGMSFVDYVNIQRIKKAERLLLTEKINITQVAEMVGFVNMTHFYDLFKRYNHCSPKEYIRRLLPDASEFT</sequence>
<evidence type="ECO:0000313" key="4">
    <source>
        <dbReference type="Proteomes" id="UP000693672"/>
    </source>
</evidence>
<dbReference type="EMBL" id="CAJVAS010000027">
    <property type="protein sequence ID" value="CAG7644317.1"/>
    <property type="molecule type" value="Genomic_DNA"/>
</dbReference>
<evidence type="ECO:0000256" key="1">
    <source>
        <dbReference type="ARBA" id="ARBA00023125"/>
    </source>
</evidence>
<organism evidence="3 4">
    <name type="scientific">Paenibacillus solanacearum</name>
    <dbReference type="NCBI Taxonomy" id="2048548"/>
    <lineage>
        <taxon>Bacteria</taxon>
        <taxon>Bacillati</taxon>
        <taxon>Bacillota</taxon>
        <taxon>Bacilli</taxon>
        <taxon>Bacillales</taxon>
        <taxon>Paenibacillaceae</taxon>
        <taxon>Paenibacillus</taxon>
    </lineage>
</organism>
<keyword evidence="1" id="KW-0238">DNA-binding</keyword>
<name>A0A916NR22_9BACL</name>
<feature type="domain" description="HTH araC/xylS-type" evidence="2">
    <location>
        <begin position="187"/>
        <end position="285"/>
    </location>
</feature>
<dbReference type="RefSeq" id="WP_218094382.1">
    <property type="nucleotide sequence ID" value="NZ_CAJVAS010000027.1"/>
</dbReference>
<dbReference type="PANTHER" id="PTHR43280:SF28">
    <property type="entry name" value="HTH-TYPE TRANSCRIPTIONAL ACTIVATOR RHAS"/>
    <property type="match status" value="1"/>
</dbReference>
<dbReference type="PANTHER" id="PTHR43280">
    <property type="entry name" value="ARAC-FAMILY TRANSCRIPTIONAL REGULATOR"/>
    <property type="match status" value="1"/>
</dbReference>
<accession>A0A916NR22</accession>
<gene>
    <name evidence="3" type="primary">rhaS_31</name>
    <name evidence="3" type="ORF">PAESOLCIP111_04663</name>
</gene>
<dbReference type="AlphaFoldDB" id="A0A916NR22"/>
<dbReference type="GO" id="GO:0003700">
    <property type="term" value="F:DNA-binding transcription factor activity"/>
    <property type="evidence" value="ECO:0007669"/>
    <property type="project" value="InterPro"/>
</dbReference>
<dbReference type="SMART" id="SM00342">
    <property type="entry name" value="HTH_ARAC"/>
    <property type="match status" value="1"/>
</dbReference>
<proteinExistence type="predicted"/>
<dbReference type="CDD" id="cd02209">
    <property type="entry name" value="cupin_XRE_C"/>
    <property type="match status" value="1"/>
</dbReference>
<dbReference type="InterPro" id="IPR013096">
    <property type="entry name" value="Cupin_2"/>
</dbReference>
<protein>
    <submittedName>
        <fullName evidence="3">HTH-type transcriptional activator RhaS</fullName>
    </submittedName>
</protein>